<protein>
    <recommendedName>
        <fullName evidence="3">Transposase</fullName>
    </recommendedName>
</protein>
<evidence type="ECO:0000313" key="2">
    <source>
        <dbReference type="Proteomes" id="UP000621386"/>
    </source>
</evidence>
<dbReference type="RefSeq" id="WP_201827005.1">
    <property type="nucleotide sequence ID" value="NZ_JAERRH010000030.1"/>
</dbReference>
<dbReference type="EMBL" id="JAERRH010000030">
    <property type="protein sequence ID" value="MBL1110186.1"/>
    <property type="molecule type" value="Genomic_DNA"/>
</dbReference>
<sequence>MLLDDFGRLAVFRWMTRYNTWRYYALGQHNPVTYEQRSTTPALAA</sequence>
<gene>
    <name evidence="1" type="ORF">JK361_37495</name>
</gene>
<organism evidence="1 2">
    <name type="scientific">Streptomyces musisoli</name>
    <dbReference type="NCBI Taxonomy" id="2802280"/>
    <lineage>
        <taxon>Bacteria</taxon>
        <taxon>Bacillati</taxon>
        <taxon>Actinomycetota</taxon>
        <taxon>Actinomycetes</taxon>
        <taxon>Kitasatosporales</taxon>
        <taxon>Streptomycetaceae</taxon>
        <taxon>Streptomyces</taxon>
    </lineage>
</organism>
<dbReference type="Proteomes" id="UP000621386">
    <property type="component" value="Unassembled WGS sequence"/>
</dbReference>
<name>A0ABS1PEC2_9ACTN</name>
<keyword evidence="2" id="KW-1185">Reference proteome</keyword>
<comment type="caution">
    <text evidence="1">The sequence shown here is derived from an EMBL/GenBank/DDBJ whole genome shotgun (WGS) entry which is preliminary data.</text>
</comment>
<evidence type="ECO:0000313" key="1">
    <source>
        <dbReference type="EMBL" id="MBL1110186.1"/>
    </source>
</evidence>
<proteinExistence type="predicted"/>
<accession>A0ABS1PEC2</accession>
<reference evidence="1 2" key="1">
    <citation type="submission" date="2021-01" db="EMBL/GenBank/DDBJ databases">
        <title>WGS of actinomycetes isolated from Thailand.</title>
        <authorList>
            <person name="Thawai C."/>
        </authorList>
    </citation>
    <scope>NUCLEOTIDE SEQUENCE [LARGE SCALE GENOMIC DNA]</scope>
    <source>
        <strain evidence="1 2">CH5-8</strain>
    </source>
</reference>
<evidence type="ECO:0008006" key="3">
    <source>
        <dbReference type="Google" id="ProtNLM"/>
    </source>
</evidence>